<dbReference type="Proteomes" id="UP000190626">
    <property type="component" value="Unassembled WGS sequence"/>
</dbReference>
<sequence length="78" mass="8983">MSILNNFIEVRSYEEASHLEILNNNYPDLNCLTIGNVYELKFGKVEEVFGDDEFHVIDDRGRRNAGIIAVKTRKLLLV</sequence>
<evidence type="ECO:0000313" key="1">
    <source>
        <dbReference type="EMBL" id="OPH61878.1"/>
    </source>
</evidence>
<dbReference type="STRING" id="1469647.BC351_01150"/>
<proteinExistence type="predicted"/>
<accession>A0A1V4HSW0</accession>
<dbReference type="EMBL" id="MBTG01000001">
    <property type="protein sequence ID" value="OPH61878.1"/>
    <property type="molecule type" value="Genomic_DNA"/>
</dbReference>
<reference evidence="2" key="1">
    <citation type="submission" date="2016-07" db="EMBL/GenBank/DDBJ databases">
        <authorList>
            <person name="Florea S."/>
            <person name="Webb J.S."/>
            <person name="Jaromczyk J."/>
            <person name="Schardl C.L."/>
        </authorList>
    </citation>
    <scope>NUCLEOTIDE SEQUENCE [LARGE SCALE GENOMIC DNA]</scope>
    <source>
        <strain evidence="2">CY1</strain>
    </source>
</reference>
<name>A0A1V4HSW0_9BACL</name>
<dbReference type="AlphaFoldDB" id="A0A1V4HSW0"/>
<evidence type="ECO:0000313" key="2">
    <source>
        <dbReference type="Proteomes" id="UP000190626"/>
    </source>
</evidence>
<gene>
    <name evidence="1" type="ORF">BC351_01150</name>
</gene>
<keyword evidence="2" id="KW-1185">Reference proteome</keyword>
<comment type="caution">
    <text evidence="1">The sequence shown here is derived from an EMBL/GenBank/DDBJ whole genome shotgun (WGS) entry which is preliminary data.</text>
</comment>
<protein>
    <submittedName>
        <fullName evidence="1">Uncharacterized protein</fullName>
    </submittedName>
</protein>
<organism evidence="1 2">
    <name type="scientific">Paenibacillus ferrarius</name>
    <dbReference type="NCBI Taxonomy" id="1469647"/>
    <lineage>
        <taxon>Bacteria</taxon>
        <taxon>Bacillati</taxon>
        <taxon>Bacillota</taxon>
        <taxon>Bacilli</taxon>
        <taxon>Bacillales</taxon>
        <taxon>Paenibacillaceae</taxon>
        <taxon>Paenibacillus</taxon>
    </lineage>
</organism>